<feature type="transmembrane region" description="Helical" evidence="1">
    <location>
        <begin position="286"/>
        <end position="313"/>
    </location>
</feature>
<sequence>MTGLTPVLICPGIGKDTRPAGVVYGTEPKPQPGPVGPEGRRIMEWQWAQNAMFAHYYADFLRTHPTFGFVLAEAAYASLLTGVDAVDVMFGELAQDFRRDHKARGLLRPDILGVSVTPHANRYRVDVEILEVTTLTQAQKTHREDVLYKLGKLREVLTARDFLIRQTLSAQKLEFSIGPSPWRPVEYWKRIVVLPLRPREDGKRCVEWICFQPTFIEGNPPGLLLYEIHSLPLEESRIPKPVLDKLAEQERDERRRQAVPYGQTLTPWLTPQYLNNRLLDRQQMEALAIASGVGMLAVLGIFAIEAVAGMAFLQVASQACTVAPEGPGIVRIAPQVLRLVADALRSTMQTANQWYTVLGGRLAVPVP</sequence>
<evidence type="ECO:0000256" key="1">
    <source>
        <dbReference type="SAM" id="Phobius"/>
    </source>
</evidence>
<keyword evidence="1" id="KW-1133">Transmembrane helix</keyword>
<proteinExistence type="predicted"/>
<accession>A0ABW2GSC4</accession>
<keyword evidence="3" id="KW-1185">Reference proteome</keyword>
<evidence type="ECO:0000313" key="3">
    <source>
        <dbReference type="Proteomes" id="UP001596392"/>
    </source>
</evidence>
<evidence type="ECO:0000313" key="2">
    <source>
        <dbReference type="EMBL" id="MFC7241750.1"/>
    </source>
</evidence>
<dbReference type="EMBL" id="JBHTAC010000003">
    <property type="protein sequence ID" value="MFC7241750.1"/>
    <property type="molecule type" value="Genomic_DNA"/>
</dbReference>
<keyword evidence="1" id="KW-0812">Transmembrane</keyword>
<evidence type="ECO:0008006" key="4">
    <source>
        <dbReference type="Google" id="ProtNLM"/>
    </source>
</evidence>
<dbReference type="RefSeq" id="WP_376805195.1">
    <property type="nucleotide sequence ID" value="NZ_JBHTAC010000003.1"/>
</dbReference>
<comment type="caution">
    <text evidence="2">The sequence shown here is derived from an EMBL/GenBank/DDBJ whole genome shotgun (WGS) entry which is preliminary data.</text>
</comment>
<protein>
    <recommendedName>
        <fullName evidence="4">PD-(D/E)XK nuclease superfamily protein</fullName>
    </recommendedName>
</protein>
<keyword evidence="1" id="KW-0472">Membrane</keyword>
<reference evidence="3" key="1">
    <citation type="journal article" date="2019" name="Int. J. Syst. Evol. Microbiol.">
        <title>The Global Catalogue of Microorganisms (GCM) 10K type strain sequencing project: providing services to taxonomists for standard genome sequencing and annotation.</title>
        <authorList>
            <consortium name="The Broad Institute Genomics Platform"/>
            <consortium name="The Broad Institute Genome Sequencing Center for Infectious Disease"/>
            <person name="Wu L."/>
            <person name="Ma J."/>
        </authorList>
    </citation>
    <scope>NUCLEOTIDE SEQUENCE [LARGE SCALE GENOMIC DNA]</scope>
    <source>
        <strain evidence="3">CGMCC 1.9106</strain>
    </source>
</reference>
<dbReference type="Proteomes" id="UP001596392">
    <property type="component" value="Unassembled WGS sequence"/>
</dbReference>
<gene>
    <name evidence="2" type="ORF">ACFQO7_04565</name>
</gene>
<organism evidence="2 3">
    <name type="scientific">Catellatospora aurea</name>
    <dbReference type="NCBI Taxonomy" id="1337874"/>
    <lineage>
        <taxon>Bacteria</taxon>
        <taxon>Bacillati</taxon>
        <taxon>Actinomycetota</taxon>
        <taxon>Actinomycetes</taxon>
        <taxon>Micromonosporales</taxon>
        <taxon>Micromonosporaceae</taxon>
        <taxon>Catellatospora</taxon>
    </lineage>
</organism>
<name>A0ABW2GSC4_9ACTN</name>